<dbReference type="SUPFAM" id="SSF54909">
    <property type="entry name" value="Dimeric alpha+beta barrel"/>
    <property type="match status" value="1"/>
</dbReference>
<dbReference type="Gene3D" id="3.30.70.100">
    <property type="match status" value="1"/>
</dbReference>
<feature type="domain" description="NIPSNAP" evidence="2">
    <location>
        <begin position="19"/>
        <end position="113"/>
    </location>
</feature>
<organism evidence="3 4">
    <name type="scientific">Leptomonas seymouri</name>
    <dbReference type="NCBI Taxonomy" id="5684"/>
    <lineage>
        <taxon>Eukaryota</taxon>
        <taxon>Discoba</taxon>
        <taxon>Euglenozoa</taxon>
        <taxon>Kinetoplastea</taxon>
        <taxon>Metakinetoplastina</taxon>
        <taxon>Trypanosomatida</taxon>
        <taxon>Trypanosomatidae</taxon>
        <taxon>Leishmaniinae</taxon>
        <taxon>Leptomonas</taxon>
    </lineage>
</organism>
<dbReference type="AlphaFoldDB" id="A0A0N1IKX6"/>
<evidence type="ECO:0000256" key="1">
    <source>
        <dbReference type="ARBA" id="ARBA00005291"/>
    </source>
</evidence>
<dbReference type="InterPro" id="IPR012577">
    <property type="entry name" value="NIPSNAP"/>
</dbReference>
<evidence type="ECO:0000313" key="4">
    <source>
        <dbReference type="Proteomes" id="UP000038009"/>
    </source>
</evidence>
<dbReference type="OrthoDB" id="10262843at2759"/>
<dbReference type="VEuPathDB" id="TriTrypDB:Lsey_0091_0070"/>
<gene>
    <name evidence="3" type="ORF">ABL78_3541</name>
</gene>
<dbReference type="OMA" id="CSSKIMG"/>
<evidence type="ECO:0000313" key="3">
    <source>
        <dbReference type="EMBL" id="KPI87353.1"/>
    </source>
</evidence>
<dbReference type="Proteomes" id="UP000038009">
    <property type="component" value="Unassembled WGS sequence"/>
</dbReference>
<comment type="caution">
    <text evidence="3">The sequence shown here is derived from an EMBL/GenBank/DDBJ whole genome shotgun (WGS) entry which is preliminary data.</text>
</comment>
<dbReference type="InterPro" id="IPR051557">
    <property type="entry name" value="NipSnap_domain"/>
</dbReference>
<evidence type="ECO:0000259" key="2">
    <source>
        <dbReference type="Pfam" id="PF07978"/>
    </source>
</evidence>
<name>A0A0N1IKX6_LEPSE</name>
<protein>
    <recommendedName>
        <fullName evidence="2">NIPSNAP domain-containing protein</fullName>
    </recommendedName>
</protein>
<dbReference type="GO" id="GO:0000423">
    <property type="term" value="P:mitophagy"/>
    <property type="evidence" value="ECO:0007669"/>
    <property type="project" value="UniProtKB-ARBA"/>
</dbReference>
<accession>A0A0N1IKX6</accession>
<dbReference type="GO" id="GO:0005739">
    <property type="term" value="C:mitochondrion"/>
    <property type="evidence" value="ECO:0007669"/>
    <property type="project" value="TreeGrafter"/>
</dbReference>
<keyword evidence="4" id="KW-1185">Reference proteome</keyword>
<dbReference type="EMBL" id="LJSK01000091">
    <property type="protein sequence ID" value="KPI87353.1"/>
    <property type="molecule type" value="Genomic_DNA"/>
</dbReference>
<dbReference type="PANTHER" id="PTHR21017">
    <property type="entry name" value="NIPSNAP-RELATED"/>
    <property type="match status" value="1"/>
</dbReference>
<dbReference type="PANTHER" id="PTHR21017:SF17">
    <property type="entry name" value="PROTEIN NIPSNAP"/>
    <property type="match status" value="1"/>
</dbReference>
<sequence length="200" mass="23089">MLRLCGKRLGGSKLSSHVYELRTYTVAPSNYDAFNQLTMKHMPQRPPIGSCQGYWTVQLGGVGRFVHIWRYENLQHRYKCRKDLLEDQEWRRSYMKPVDELIDAKSNQVLRLVYREGNTSTKSYKYLMQISPHRDIELSGPSAILAATFQVIVGKDEGKYVHLVKGHNLDDVVPVNPTIGCYSKLLGPVRWSTTINCLWR</sequence>
<comment type="similarity">
    <text evidence="1">Belongs to the NipSnap family.</text>
</comment>
<dbReference type="Pfam" id="PF07978">
    <property type="entry name" value="NIPSNAP"/>
    <property type="match status" value="1"/>
</dbReference>
<reference evidence="3 4" key="1">
    <citation type="journal article" date="2015" name="PLoS Pathog.">
        <title>Leptomonas seymouri: Adaptations to the Dixenous Life Cycle Analyzed by Genome Sequencing, Transcriptome Profiling and Co-infection with Leishmania donovani.</title>
        <authorList>
            <person name="Kraeva N."/>
            <person name="Butenko A."/>
            <person name="Hlavacova J."/>
            <person name="Kostygov A."/>
            <person name="Myskova J."/>
            <person name="Grybchuk D."/>
            <person name="Lestinova T."/>
            <person name="Votypka J."/>
            <person name="Volf P."/>
            <person name="Opperdoes F."/>
            <person name="Flegontov P."/>
            <person name="Lukes J."/>
            <person name="Yurchenko V."/>
        </authorList>
    </citation>
    <scope>NUCLEOTIDE SEQUENCE [LARGE SCALE GENOMIC DNA]</scope>
    <source>
        <strain evidence="3 4">ATCC 30220</strain>
    </source>
</reference>
<dbReference type="InterPro" id="IPR011008">
    <property type="entry name" value="Dimeric_a/b-barrel"/>
</dbReference>
<proteinExistence type="inferred from homology"/>